<dbReference type="PANTHER" id="PTHR43135:SF3">
    <property type="entry name" value="ALPHA-D-RIBOSE 1-METHYLPHOSPHONATE 5-TRIPHOSPHATE DIPHOSPHATASE"/>
    <property type="match status" value="1"/>
</dbReference>
<dbReference type="InterPro" id="IPR011059">
    <property type="entry name" value="Metal-dep_hydrolase_composite"/>
</dbReference>
<feature type="signal peptide" evidence="1">
    <location>
        <begin position="1"/>
        <end position="21"/>
    </location>
</feature>
<protein>
    <submittedName>
        <fullName evidence="3">Imidazolonepropionase</fullName>
    </submittedName>
</protein>
<feature type="chain" id="PRO_5011449053" evidence="1">
    <location>
        <begin position="22"/>
        <end position="447"/>
    </location>
</feature>
<dbReference type="InterPro" id="IPR051781">
    <property type="entry name" value="Metallo-dep_Hydrolase"/>
</dbReference>
<evidence type="ECO:0000259" key="2">
    <source>
        <dbReference type="Pfam" id="PF01979"/>
    </source>
</evidence>
<dbReference type="OrthoDB" id="9782972at2"/>
<evidence type="ECO:0000313" key="4">
    <source>
        <dbReference type="Proteomes" id="UP000199071"/>
    </source>
</evidence>
<dbReference type="AlphaFoldDB" id="A0A1G6BR03"/>
<dbReference type="Pfam" id="PF01979">
    <property type="entry name" value="Amidohydro_1"/>
    <property type="match status" value="1"/>
</dbReference>
<sequence>MLFRTCMAVAISVFAVSTATAQQPATSAVLFEDVRIFDGTSEALSGPSHVLVEGNVIKQISASAITPDEGIETTVIKGGGRTLMPGLIDGHTHLMMSNVPQLALLTADIGYVNIVAAKAAGEMLLRGFTSVRDMGGPVLGLKRAIDSGVTPGPRIWPSGAMISQSGGHGDFRLPTDLPAAPDAFSYSERIGAAEIADSPDMVRKRSREQLALGASQIKVMAGGGSSSNYDPIDVTEYTVPELEAAVGAAENWGTYVAVHAYTPRAIRQALEAGVRSIEHGQLVDEDTARQMAEAGVWWSIQPFTVDDATSFAVGSSNWLKQQEVRHGTDTAYGFAKQFGVKTAWGTDILFDPAKAAEQGSFLAKMTRWYTSAEALRMATADNAELLALSGLRSPYQGKLGVVEEGALADLILVDGNPLETLELVADPAANFDVIIKDGRIYKNAVSN</sequence>
<organism evidence="3 4">
    <name type="scientific">Bauldia litoralis</name>
    <dbReference type="NCBI Taxonomy" id="665467"/>
    <lineage>
        <taxon>Bacteria</taxon>
        <taxon>Pseudomonadati</taxon>
        <taxon>Pseudomonadota</taxon>
        <taxon>Alphaproteobacteria</taxon>
        <taxon>Hyphomicrobiales</taxon>
        <taxon>Kaistiaceae</taxon>
        <taxon>Bauldia</taxon>
    </lineage>
</organism>
<keyword evidence="1" id="KW-0732">Signal</keyword>
<dbReference type="Gene3D" id="2.30.40.10">
    <property type="entry name" value="Urease, subunit C, domain 1"/>
    <property type="match status" value="1"/>
</dbReference>
<feature type="domain" description="Amidohydrolase-related" evidence="2">
    <location>
        <begin position="82"/>
        <end position="438"/>
    </location>
</feature>
<dbReference type="GO" id="GO:0016810">
    <property type="term" value="F:hydrolase activity, acting on carbon-nitrogen (but not peptide) bonds"/>
    <property type="evidence" value="ECO:0007669"/>
    <property type="project" value="InterPro"/>
</dbReference>
<dbReference type="RefSeq" id="WP_090876017.1">
    <property type="nucleotide sequence ID" value="NZ_FMXQ01000003.1"/>
</dbReference>
<reference evidence="3 4" key="1">
    <citation type="submission" date="2016-10" db="EMBL/GenBank/DDBJ databases">
        <authorList>
            <person name="de Groot N.N."/>
        </authorList>
    </citation>
    <scope>NUCLEOTIDE SEQUENCE [LARGE SCALE GENOMIC DNA]</scope>
    <source>
        <strain evidence="3 4">ATCC 35022</strain>
    </source>
</reference>
<evidence type="ECO:0000313" key="3">
    <source>
        <dbReference type="EMBL" id="SDB23007.1"/>
    </source>
</evidence>
<dbReference type="SUPFAM" id="SSF51556">
    <property type="entry name" value="Metallo-dependent hydrolases"/>
    <property type="match status" value="1"/>
</dbReference>
<keyword evidence="4" id="KW-1185">Reference proteome</keyword>
<dbReference type="PANTHER" id="PTHR43135">
    <property type="entry name" value="ALPHA-D-RIBOSE 1-METHYLPHOSPHONATE 5-TRIPHOSPHATE DIPHOSPHATASE"/>
    <property type="match status" value="1"/>
</dbReference>
<dbReference type="InterPro" id="IPR006680">
    <property type="entry name" value="Amidohydro-rel"/>
</dbReference>
<dbReference type="EMBL" id="FMXQ01000003">
    <property type="protein sequence ID" value="SDB23007.1"/>
    <property type="molecule type" value="Genomic_DNA"/>
</dbReference>
<dbReference type="STRING" id="665467.SAMN02982931_01741"/>
<dbReference type="Gene3D" id="3.20.20.140">
    <property type="entry name" value="Metal-dependent hydrolases"/>
    <property type="match status" value="1"/>
</dbReference>
<evidence type="ECO:0000256" key="1">
    <source>
        <dbReference type="SAM" id="SignalP"/>
    </source>
</evidence>
<name>A0A1G6BR03_9HYPH</name>
<dbReference type="InterPro" id="IPR032466">
    <property type="entry name" value="Metal_Hydrolase"/>
</dbReference>
<dbReference type="SUPFAM" id="SSF51338">
    <property type="entry name" value="Composite domain of metallo-dependent hydrolases"/>
    <property type="match status" value="2"/>
</dbReference>
<dbReference type="Proteomes" id="UP000199071">
    <property type="component" value="Unassembled WGS sequence"/>
</dbReference>
<proteinExistence type="predicted"/>
<dbReference type="InterPro" id="IPR057744">
    <property type="entry name" value="OTAase-like"/>
</dbReference>
<dbReference type="CDD" id="cd01299">
    <property type="entry name" value="Met_dep_hydrolase_A"/>
    <property type="match status" value="1"/>
</dbReference>
<gene>
    <name evidence="3" type="ORF">SAMN02982931_01741</name>
</gene>
<accession>A0A1G6BR03</accession>